<name>A0ABU0WUL0_9PSEU</name>
<dbReference type="Proteomes" id="UP001225605">
    <property type="component" value="Unassembled WGS sequence"/>
</dbReference>
<dbReference type="InterPro" id="IPR028359">
    <property type="entry name" value="UDP_ManNAc/GlcNAc_DH"/>
</dbReference>
<gene>
    <name evidence="5" type="ORF">CKY47_06025</name>
</gene>
<protein>
    <submittedName>
        <fullName evidence="5">UDP-glucose 6-dehydrogenase</fullName>
    </submittedName>
</protein>
<accession>A0ABU0WUL0</accession>
<dbReference type="Pfam" id="PF03720">
    <property type="entry name" value="UDPG_MGDP_dh_C"/>
    <property type="match status" value="1"/>
</dbReference>
<feature type="domain" description="UDP-glucose/GDP-mannose dehydrogenase C-terminal" evidence="4">
    <location>
        <begin position="332"/>
        <end position="424"/>
    </location>
</feature>
<dbReference type="SUPFAM" id="SSF51735">
    <property type="entry name" value="NAD(P)-binding Rossmann-fold domains"/>
    <property type="match status" value="1"/>
</dbReference>
<evidence type="ECO:0000256" key="1">
    <source>
        <dbReference type="ARBA" id="ARBA00023002"/>
    </source>
</evidence>
<dbReference type="InterPro" id="IPR036291">
    <property type="entry name" value="NAD(P)-bd_dom_sf"/>
</dbReference>
<comment type="similarity">
    <text evidence="3">Belongs to the UDP-glucose/GDP-mannose dehydrogenase family.</text>
</comment>
<dbReference type="PIRSF" id="PIRSF500136">
    <property type="entry name" value="UDP_ManNAc_DH"/>
    <property type="match status" value="1"/>
</dbReference>
<dbReference type="NCBIfam" id="TIGR03026">
    <property type="entry name" value="NDP-sugDHase"/>
    <property type="match status" value="1"/>
</dbReference>
<evidence type="ECO:0000313" key="5">
    <source>
        <dbReference type="EMBL" id="MDQ2583545.1"/>
    </source>
</evidence>
<dbReference type="PANTHER" id="PTHR43491:SF1">
    <property type="entry name" value="UDP-N-ACETYL-D-MANNOSAMINE DEHYDROGENASE"/>
    <property type="match status" value="1"/>
</dbReference>
<dbReference type="InterPro" id="IPR017476">
    <property type="entry name" value="UDP-Glc/GDP-Man"/>
</dbReference>
<reference evidence="5 6" key="1">
    <citation type="submission" date="2017-06" db="EMBL/GenBank/DDBJ databases">
        <title>Cultured bacterium strain Saccharothrix yanglingensis Hhs.015.</title>
        <authorList>
            <person name="Xia Y."/>
        </authorList>
    </citation>
    <scope>NUCLEOTIDE SEQUENCE [LARGE SCALE GENOMIC DNA]</scope>
    <source>
        <strain evidence="5 6">Hhs.015</strain>
    </source>
</reference>
<organism evidence="5 6">
    <name type="scientific">Saccharothrix yanglingensis</name>
    <dbReference type="NCBI Taxonomy" id="659496"/>
    <lineage>
        <taxon>Bacteria</taxon>
        <taxon>Bacillati</taxon>
        <taxon>Actinomycetota</taxon>
        <taxon>Actinomycetes</taxon>
        <taxon>Pseudonocardiales</taxon>
        <taxon>Pseudonocardiaceae</taxon>
        <taxon>Saccharothrix</taxon>
    </lineage>
</organism>
<dbReference type="Pfam" id="PF03721">
    <property type="entry name" value="UDPG_MGDP_dh_N"/>
    <property type="match status" value="1"/>
</dbReference>
<dbReference type="InterPro" id="IPR036220">
    <property type="entry name" value="UDP-Glc/GDP-Man_DH_C_sf"/>
</dbReference>
<dbReference type="PANTHER" id="PTHR43491">
    <property type="entry name" value="UDP-N-ACETYL-D-MANNOSAMINE DEHYDROGENASE"/>
    <property type="match status" value="1"/>
</dbReference>
<keyword evidence="2" id="KW-0520">NAD</keyword>
<comment type="caution">
    <text evidence="5">The sequence shown here is derived from an EMBL/GenBank/DDBJ whole genome shotgun (WGS) entry which is preliminary data.</text>
</comment>
<evidence type="ECO:0000259" key="4">
    <source>
        <dbReference type="SMART" id="SM00984"/>
    </source>
</evidence>
<keyword evidence="6" id="KW-1185">Reference proteome</keyword>
<proteinExistence type="inferred from homology"/>
<dbReference type="PIRSF" id="PIRSF000124">
    <property type="entry name" value="UDPglc_GDPman_dh"/>
    <property type="match status" value="1"/>
</dbReference>
<dbReference type="SUPFAM" id="SSF52413">
    <property type="entry name" value="UDP-glucose/GDP-mannose dehydrogenase C-terminal domain"/>
    <property type="match status" value="1"/>
</dbReference>
<dbReference type="RefSeq" id="WP_306744656.1">
    <property type="nucleotide sequence ID" value="NZ_NSDM01000002.1"/>
</dbReference>
<evidence type="ECO:0000313" key="6">
    <source>
        <dbReference type="Proteomes" id="UP001225605"/>
    </source>
</evidence>
<sequence>MTSTVVEHQTVAEPTELKSVAVVGLGYVGLPTALGLHAGGIEVIGIDLSQNRLDAIRAGDVDLIDSDQRQLEKTLHQDFRLTTDSSRMAEADAVLVCVPTGLDEYLMPDLGPLEAACAALVANARPGQTLILTSTSYVGTSQRLLVAPLTAKGFKVGRDIFVASSPERIDPGNVTHTQAGTPRVLGGVTPACTAMAQRVINVLTPAVHCVSSPEAAEMTKLYENTFRAVNIALANEFAEISDGFSIDPIEVIEAAASKPYGFMAFHPGPGVGGHCIPCDPHYLLWQLRATRSNAPLVTQAMHAIAERPKQVVDRLADTLSRNGKGVVGTRVLVVGVTYKPGVRDVRSSSALDIIDLLAAKGAVVGYHDPLAPNVRVTGGSLDSVVEPDGADWDIALIHTVQPEHDYHWLARCPVVVDATYRFDPALFAL</sequence>
<dbReference type="SUPFAM" id="SSF48179">
    <property type="entry name" value="6-phosphogluconate dehydrogenase C-terminal domain-like"/>
    <property type="match status" value="1"/>
</dbReference>
<dbReference type="Pfam" id="PF00984">
    <property type="entry name" value="UDPG_MGDP_dh"/>
    <property type="match status" value="1"/>
</dbReference>
<evidence type="ECO:0000256" key="3">
    <source>
        <dbReference type="PIRNR" id="PIRNR000124"/>
    </source>
</evidence>
<dbReference type="Gene3D" id="3.40.50.720">
    <property type="entry name" value="NAD(P)-binding Rossmann-like Domain"/>
    <property type="match status" value="2"/>
</dbReference>
<keyword evidence="1" id="KW-0560">Oxidoreductase</keyword>
<dbReference type="InterPro" id="IPR001732">
    <property type="entry name" value="UDP-Glc/GDP-Man_DH_N"/>
</dbReference>
<dbReference type="SMART" id="SM00984">
    <property type="entry name" value="UDPG_MGDP_dh_C"/>
    <property type="match status" value="1"/>
</dbReference>
<dbReference type="InterPro" id="IPR008927">
    <property type="entry name" value="6-PGluconate_DH-like_C_sf"/>
</dbReference>
<dbReference type="EMBL" id="NSDM01000002">
    <property type="protein sequence ID" value="MDQ2583545.1"/>
    <property type="molecule type" value="Genomic_DNA"/>
</dbReference>
<dbReference type="InterPro" id="IPR014026">
    <property type="entry name" value="UDP-Glc/GDP-Man_DH_dimer"/>
</dbReference>
<dbReference type="InterPro" id="IPR014027">
    <property type="entry name" value="UDP-Glc/GDP-Man_DH_C"/>
</dbReference>
<evidence type="ECO:0000256" key="2">
    <source>
        <dbReference type="ARBA" id="ARBA00023027"/>
    </source>
</evidence>